<gene>
    <name evidence="9" type="ORF">F9K24_15175</name>
</gene>
<dbReference type="EMBL" id="WBUI01000016">
    <property type="protein sequence ID" value="KAB2931033.1"/>
    <property type="molecule type" value="Genomic_DNA"/>
</dbReference>
<evidence type="ECO:0000256" key="2">
    <source>
        <dbReference type="ARBA" id="ARBA00022448"/>
    </source>
</evidence>
<evidence type="ECO:0000313" key="10">
    <source>
        <dbReference type="Proteomes" id="UP000460298"/>
    </source>
</evidence>
<keyword evidence="3" id="KW-1003">Cell membrane</keyword>
<dbReference type="SMART" id="SM00382">
    <property type="entry name" value="AAA"/>
    <property type="match status" value="1"/>
</dbReference>
<dbReference type="PANTHER" id="PTHR43553">
    <property type="entry name" value="HEAVY METAL TRANSPORTER"/>
    <property type="match status" value="1"/>
</dbReference>
<dbReference type="InterPro" id="IPR050095">
    <property type="entry name" value="ECF_ABC_transporter_ATP-bd"/>
</dbReference>
<dbReference type="GO" id="GO:0042626">
    <property type="term" value="F:ATPase-coupled transmembrane transporter activity"/>
    <property type="evidence" value="ECO:0007669"/>
    <property type="project" value="TreeGrafter"/>
</dbReference>
<dbReference type="SUPFAM" id="SSF52540">
    <property type="entry name" value="P-loop containing nucleoside triphosphate hydrolases"/>
    <property type="match status" value="1"/>
</dbReference>
<keyword evidence="7" id="KW-0472">Membrane</keyword>
<evidence type="ECO:0000256" key="1">
    <source>
        <dbReference type="ARBA" id="ARBA00004202"/>
    </source>
</evidence>
<dbReference type="Pfam" id="PF00005">
    <property type="entry name" value="ABC_tran"/>
    <property type="match status" value="1"/>
</dbReference>
<dbReference type="InterPro" id="IPR027417">
    <property type="entry name" value="P-loop_NTPase"/>
</dbReference>
<dbReference type="PROSITE" id="PS50893">
    <property type="entry name" value="ABC_TRANSPORTER_2"/>
    <property type="match status" value="1"/>
</dbReference>
<dbReference type="GO" id="GO:0005524">
    <property type="term" value="F:ATP binding"/>
    <property type="evidence" value="ECO:0007669"/>
    <property type="project" value="UniProtKB-KW"/>
</dbReference>
<sequence length="236" mass="26732">MRPKKNPMRWNRAFILKEGRMTLFEAERIRFAHGDDRNIFKELSFRIEEGERIALIGANGSGKTTLLRLLNGLYFANAGMLRYRGEPLTRRRLGEAAFRRLFRLEVALLFQNAGTMLFHETVEADLQYSLDQLDAPGPDGLRDVCDALKITHLLKRPPYLLSEGEKKRAALACLLILKPAVLLLDEPFAGLDAETEAHLVQILSQFKGTVVLSTHRLSLIPRIADRSLSLDDAHQD</sequence>
<organism evidence="9 10">
    <name type="scientific">Leptonema illini</name>
    <dbReference type="NCBI Taxonomy" id="183"/>
    <lineage>
        <taxon>Bacteria</taxon>
        <taxon>Pseudomonadati</taxon>
        <taxon>Spirochaetota</taxon>
        <taxon>Spirochaetia</taxon>
        <taxon>Leptospirales</taxon>
        <taxon>Leptospiraceae</taxon>
        <taxon>Leptonema</taxon>
    </lineage>
</organism>
<dbReference type="Proteomes" id="UP000460298">
    <property type="component" value="Unassembled WGS sequence"/>
</dbReference>
<comment type="subcellular location">
    <subcellularLocation>
        <location evidence="1">Cell membrane</location>
        <topology evidence="1">Peripheral membrane protein</topology>
    </subcellularLocation>
</comment>
<accession>A0A833H0R4</accession>
<reference evidence="9 10" key="1">
    <citation type="submission" date="2019-10" db="EMBL/GenBank/DDBJ databases">
        <title>Extracellular Electron Transfer in a Candidatus Methanoperedens spp. Enrichment Culture.</title>
        <authorList>
            <person name="Berger S."/>
            <person name="Rangel Shaw D."/>
            <person name="Berben T."/>
            <person name="In 'T Zandt M."/>
            <person name="Frank J."/>
            <person name="Reimann J."/>
            <person name="Jetten M.S.M."/>
            <person name="Welte C.U."/>
        </authorList>
    </citation>
    <scope>NUCLEOTIDE SEQUENCE [LARGE SCALE GENOMIC DNA]</scope>
    <source>
        <strain evidence="9">SB12</strain>
    </source>
</reference>
<keyword evidence="5 9" id="KW-0067">ATP-binding</keyword>
<name>A0A833H0R4_9LEPT</name>
<evidence type="ECO:0000256" key="5">
    <source>
        <dbReference type="ARBA" id="ARBA00022840"/>
    </source>
</evidence>
<evidence type="ECO:0000313" key="9">
    <source>
        <dbReference type="EMBL" id="KAB2931033.1"/>
    </source>
</evidence>
<evidence type="ECO:0000256" key="3">
    <source>
        <dbReference type="ARBA" id="ARBA00022475"/>
    </source>
</evidence>
<dbReference type="PANTHER" id="PTHR43553:SF27">
    <property type="entry name" value="ENERGY-COUPLING FACTOR TRANSPORTER ATP-BINDING PROTEIN ECFA2"/>
    <property type="match status" value="1"/>
</dbReference>
<dbReference type="CDD" id="cd03225">
    <property type="entry name" value="ABC_cobalt_CbiO_domain1"/>
    <property type="match status" value="1"/>
</dbReference>
<dbReference type="GO" id="GO:0043190">
    <property type="term" value="C:ATP-binding cassette (ABC) transporter complex"/>
    <property type="evidence" value="ECO:0007669"/>
    <property type="project" value="TreeGrafter"/>
</dbReference>
<evidence type="ECO:0000256" key="4">
    <source>
        <dbReference type="ARBA" id="ARBA00022741"/>
    </source>
</evidence>
<protein>
    <submittedName>
        <fullName evidence="9">ABC transporter ATP-binding protein</fullName>
    </submittedName>
</protein>
<keyword evidence="2" id="KW-0813">Transport</keyword>
<dbReference type="InterPro" id="IPR003439">
    <property type="entry name" value="ABC_transporter-like_ATP-bd"/>
</dbReference>
<evidence type="ECO:0000259" key="8">
    <source>
        <dbReference type="PROSITE" id="PS50893"/>
    </source>
</evidence>
<evidence type="ECO:0000256" key="6">
    <source>
        <dbReference type="ARBA" id="ARBA00022967"/>
    </source>
</evidence>
<dbReference type="InterPro" id="IPR015856">
    <property type="entry name" value="ABC_transpr_CbiO/EcfA_su"/>
</dbReference>
<evidence type="ECO:0000256" key="7">
    <source>
        <dbReference type="ARBA" id="ARBA00023136"/>
    </source>
</evidence>
<proteinExistence type="predicted"/>
<comment type="caution">
    <text evidence="9">The sequence shown here is derived from an EMBL/GenBank/DDBJ whole genome shotgun (WGS) entry which is preliminary data.</text>
</comment>
<keyword evidence="4" id="KW-0547">Nucleotide-binding</keyword>
<dbReference type="InterPro" id="IPR003593">
    <property type="entry name" value="AAA+_ATPase"/>
</dbReference>
<dbReference type="AlphaFoldDB" id="A0A833H0R4"/>
<dbReference type="Gene3D" id="3.40.50.300">
    <property type="entry name" value="P-loop containing nucleotide triphosphate hydrolases"/>
    <property type="match status" value="1"/>
</dbReference>
<feature type="domain" description="ABC transporter" evidence="8">
    <location>
        <begin position="24"/>
        <end position="236"/>
    </location>
</feature>
<dbReference type="GO" id="GO:0016887">
    <property type="term" value="F:ATP hydrolysis activity"/>
    <property type="evidence" value="ECO:0007669"/>
    <property type="project" value="InterPro"/>
</dbReference>
<keyword evidence="6" id="KW-1278">Translocase</keyword>